<dbReference type="Proteomes" id="UP001499988">
    <property type="component" value="Unassembled WGS sequence"/>
</dbReference>
<keyword evidence="2" id="KW-1185">Reference proteome</keyword>
<dbReference type="EMBL" id="BAABJZ010000080">
    <property type="protein sequence ID" value="GAA4889511.1"/>
    <property type="molecule type" value="Genomic_DNA"/>
</dbReference>
<sequence length="71" mass="7800">MRNTDLGNNALNPDPISPVAPFIVLQSEQCINACLYNVFVRKVSFKSGNLQPMQILSLFEVCITAVADSGW</sequence>
<evidence type="ECO:0000313" key="2">
    <source>
        <dbReference type="Proteomes" id="UP001499988"/>
    </source>
</evidence>
<reference evidence="2" key="1">
    <citation type="journal article" date="2019" name="Int. J. Syst. Evol. Microbiol.">
        <title>The Global Catalogue of Microorganisms (GCM) 10K type strain sequencing project: providing services to taxonomists for standard genome sequencing and annotation.</title>
        <authorList>
            <consortium name="The Broad Institute Genomics Platform"/>
            <consortium name="The Broad Institute Genome Sequencing Center for Infectious Disease"/>
            <person name="Wu L."/>
            <person name="Ma J."/>
        </authorList>
    </citation>
    <scope>NUCLEOTIDE SEQUENCE [LARGE SCALE GENOMIC DNA]</scope>
    <source>
        <strain evidence="2">JCM 18401</strain>
    </source>
</reference>
<proteinExistence type="predicted"/>
<name>A0ABP9EZP4_9GAMM</name>
<comment type="caution">
    <text evidence="1">The sequence shown here is derived from an EMBL/GenBank/DDBJ whole genome shotgun (WGS) entry which is preliminary data.</text>
</comment>
<accession>A0ABP9EZP4</accession>
<evidence type="ECO:0000313" key="1">
    <source>
        <dbReference type="EMBL" id="GAA4889511.1"/>
    </source>
</evidence>
<protein>
    <submittedName>
        <fullName evidence="1">Uncharacterized protein</fullName>
    </submittedName>
</protein>
<gene>
    <name evidence="1" type="ORF">GCM10023333_23490</name>
</gene>
<organism evidence="1 2">
    <name type="scientific">Ferrimonas pelagia</name>
    <dbReference type="NCBI Taxonomy" id="1177826"/>
    <lineage>
        <taxon>Bacteria</taxon>
        <taxon>Pseudomonadati</taxon>
        <taxon>Pseudomonadota</taxon>
        <taxon>Gammaproteobacteria</taxon>
        <taxon>Alteromonadales</taxon>
        <taxon>Ferrimonadaceae</taxon>
        <taxon>Ferrimonas</taxon>
    </lineage>
</organism>